<reference evidence="2 3" key="1">
    <citation type="journal article" date="2013" name="Genome Announc.">
        <title>Draft Genome Sequence of 'Candidatus Halobonum tyrrellensis' Strain G22, Isolated from the Hypersaline Waters of Lake Tyrrell, Australia.</title>
        <authorList>
            <person name="Ugalde J.A."/>
            <person name="Narasingarao P."/>
            <person name="Kuo S."/>
            <person name="Podell S."/>
            <person name="Allen E.E."/>
        </authorList>
    </citation>
    <scope>NUCLEOTIDE SEQUENCE [LARGE SCALE GENOMIC DNA]</scope>
    <source>
        <strain evidence="2 3">G22</strain>
    </source>
</reference>
<dbReference type="EMBL" id="ASGZ01000037">
    <property type="protein sequence ID" value="ESP87997.1"/>
    <property type="molecule type" value="Genomic_DNA"/>
</dbReference>
<evidence type="ECO:0000259" key="1">
    <source>
        <dbReference type="Pfam" id="PF18480"/>
    </source>
</evidence>
<comment type="caution">
    <text evidence="2">The sequence shown here is derived from an EMBL/GenBank/DDBJ whole genome shotgun (WGS) entry which is preliminary data.</text>
</comment>
<dbReference type="OrthoDB" id="147476at2157"/>
<sequence>MAYRILADENVERATVNYLRKLDHDVERLDEVAELGLGAEDEAIARYAREHDRIVLTQDDDFFTELEIEHMVGVLYQREQTLSAREVGDIVHEMTQYLEQSDVTLEYVSGNWL</sequence>
<dbReference type="AlphaFoldDB" id="V4IXV8"/>
<dbReference type="RefSeq" id="WP_023394938.1">
    <property type="nucleotide sequence ID" value="NZ_ASGZ01000037.1"/>
</dbReference>
<feature type="domain" description="DUF5615" evidence="1">
    <location>
        <begin position="4"/>
        <end position="101"/>
    </location>
</feature>
<gene>
    <name evidence="2" type="ORF">K933_11801</name>
</gene>
<dbReference type="eggNOG" id="arCOG07904">
    <property type="taxonomic scope" value="Archaea"/>
</dbReference>
<name>V4IXV8_9EURY</name>
<keyword evidence="3" id="KW-1185">Reference proteome</keyword>
<dbReference type="Proteomes" id="UP000017840">
    <property type="component" value="Unassembled WGS sequence"/>
</dbReference>
<dbReference type="Pfam" id="PF18480">
    <property type="entry name" value="DUF5615"/>
    <property type="match status" value="1"/>
</dbReference>
<dbReference type="InterPro" id="IPR041049">
    <property type="entry name" value="DUF5615"/>
</dbReference>
<proteinExistence type="predicted"/>
<dbReference type="PATRIC" id="fig|1324957.4.peg.2400"/>
<accession>V4IXV8</accession>
<protein>
    <recommendedName>
        <fullName evidence="1">DUF5615 domain-containing protein</fullName>
    </recommendedName>
</protein>
<evidence type="ECO:0000313" key="3">
    <source>
        <dbReference type="Proteomes" id="UP000017840"/>
    </source>
</evidence>
<organism evidence="2 3">
    <name type="scientific">Candidatus Halobonum tyrrellensis G22</name>
    <dbReference type="NCBI Taxonomy" id="1324957"/>
    <lineage>
        <taxon>Archaea</taxon>
        <taxon>Methanobacteriati</taxon>
        <taxon>Methanobacteriota</taxon>
        <taxon>Stenosarchaea group</taxon>
        <taxon>Halobacteria</taxon>
        <taxon>Halobacteriales</taxon>
        <taxon>Haloferacaceae</taxon>
        <taxon>Candidatus Halobonum</taxon>
    </lineage>
</organism>
<evidence type="ECO:0000313" key="2">
    <source>
        <dbReference type="EMBL" id="ESP87997.1"/>
    </source>
</evidence>